<dbReference type="AlphaFoldDB" id="A0A9D1D8L4"/>
<protein>
    <submittedName>
        <fullName evidence="1">HAD-IA family hydrolase</fullName>
    </submittedName>
</protein>
<reference evidence="1" key="1">
    <citation type="submission" date="2020-10" db="EMBL/GenBank/DDBJ databases">
        <authorList>
            <person name="Gilroy R."/>
        </authorList>
    </citation>
    <scope>NUCLEOTIDE SEQUENCE</scope>
    <source>
        <strain evidence="1">ChiHjej9B8-7071</strain>
    </source>
</reference>
<proteinExistence type="predicted"/>
<dbReference type="Pfam" id="PF13419">
    <property type="entry name" value="HAD_2"/>
    <property type="match status" value="1"/>
</dbReference>
<dbReference type="NCBIfam" id="TIGR01549">
    <property type="entry name" value="HAD-SF-IA-v1"/>
    <property type="match status" value="1"/>
</dbReference>
<name>A0A9D1D8L4_9FIRM</name>
<reference evidence="1" key="2">
    <citation type="journal article" date="2021" name="PeerJ">
        <title>Extensive microbial diversity within the chicken gut microbiome revealed by metagenomics and culture.</title>
        <authorList>
            <person name="Gilroy R."/>
            <person name="Ravi A."/>
            <person name="Getino M."/>
            <person name="Pursley I."/>
            <person name="Horton D.L."/>
            <person name="Alikhan N.F."/>
            <person name="Baker D."/>
            <person name="Gharbi K."/>
            <person name="Hall N."/>
            <person name="Watson M."/>
            <person name="Adriaenssens E.M."/>
            <person name="Foster-Nyarko E."/>
            <person name="Jarju S."/>
            <person name="Secka A."/>
            <person name="Antonio M."/>
            <person name="Oren A."/>
            <person name="Chaudhuri R.R."/>
            <person name="La Ragione R."/>
            <person name="Hildebrand F."/>
            <person name="Pallen M.J."/>
        </authorList>
    </citation>
    <scope>NUCLEOTIDE SEQUENCE</scope>
    <source>
        <strain evidence="1">ChiHjej9B8-7071</strain>
    </source>
</reference>
<dbReference type="PRINTS" id="PR00413">
    <property type="entry name" value="HADHALOGNASE"/>
</dbReference>
<dbReference type="InterPro" id="IPR050155">
    <property type="entry name" value="HAD-like_hydrolase_sf"/>
</dbReference>
<dbReference type="EMBL" id="DVGD01000198">
    <property type="protein sequence ID" value="HIR09969.1"/>
    <property type="molecule type" value="Genomic_DNA"/>
</dbReference>
<dbReference type="GO" id="GO:0008967">
    <property type="term" value="F:phosphoglycolate phosphatase activity"/>
    <property type="evidence" value="ECO:0007669"/>
    <property type="project" value="TreeGrafter"/>
</dbReference>
<dbReference type="SFLD" id="SFLDG01129">
    <property type="entry name" value="C1.5:_HAD__Beta-PGM__Phosphata"/>
    <property type="match status" value="1"/>
</dbReference>
<evidence type="ECO:0000313" key="2">
    <source>
        <dbReference type="Proteomes" id="UP000824258"/>
    </source>
</evidence>
<accession>A0A9D1D8L4</accession>
<dbReference type="InterPro" id="IPR023198">
    <property type="entry name" value="PGP-like_dom2"/>
</dbReference>
<dbReference type="Gene3D" id="1.10.150.240">
    <property type="entry name" value="Putative phosphatase, domain 2"/>
    <property type="match status" value="1"/>
</dbReference>
<dbReference type="InterPro" id="IPR041492">
    <property type="entry name" value="HAD_2"/>
</dbReference>
<dbReference type="GO" id="GO:0005829">
    <property type="term" value="C:cytosol"/>
    <property type="evidence" value="ECO:0007669"/>
    <property type="project" value="TreeGrafter"/>
</dbReference>
<dbReference type="InterPro" id="IPR023214">
    <property type="entry name" value="HAD_sf"/>
</dbReference>
<gene>
    <name evidence="1" type="ORF">IAA70_06170</name>
</gene>
<sequence length="215" mass="23361">MKPKAVLFDLDGTLLDTLGDIAAAADHGLSQVGLPTHDRAVYRRLVGHGIRRLFDQAVPEGTAPEVYQQALSAYLAYYPAHCTVHTAYFPGVREFLSRLQSQGIPMAIISNKTETTANRVITHYFPDISWAFLWGNNGARPLKPALDAGKLACETLGLEPAEIAFVGDGDTDMAFASQMGFVAAGVTWGYRDRDELLAAGADFLVDSFEELAQKL</sequence>
<comment type="caution">
    <text evidence="1">The sequence shown here is derived from an EMBL/GenBank/DDBJ whole genome shotgun (WGS) entry which is preliminary data.</text>
</comment>
<dbReference type="PANTHER" id="PTHR43434:SF1">
    <property type="entry name" value="PHOSPHOGLYCOLATE PHOSPHATASE"/>
    <property type="match status" value="1"/>
</dbReference>
<dbReference type="Proteomes" id="UP000824258">
    <property type="component" value="Unassembled WGS sequence"/>
</dbReference>
<dbReference type="Gene3D" id="3.40.50.1000">
    <property type="entry name" value="HAD superfamily/HAD-like"/>
    <property type="match status" value="1"/>
</dbReference>
<keyword evidence="1" id="KW-0378">Hydrolase</keyword>
<organism evidence="1 2">
    <name type="scientific">Candidatus Avoscillospira stercoripullorum</name>
    <dbReference type="NCBI Taxonomy" id="2840709"/>
    <lineage>
        <taxon>Bacteria</taxon>
        <taxon>Bacillati</taxon>
        <taxon>Bacillota</taxon>
        <taxon>Clostridia</taxon>
        <taxon>Eubacteriales</taxon>
        <taxon>Oscillospiraceae</taxon>
        <taxon>Oscillospiraceae incertae sedis</taxon>
        <taxon>Candidatus Avoscillospira</taxon>
    </lineage>
</organism>
<dbReference type="InterPro" id="IPR036412">
    <property type="entry name" value="HAD-like_sf"/>
</dbReference>
<dbReference type="InterPro" id="IPR006439">
    <property type="entry name" value="HAD-SF_hydro_IA"/>
</dbReference>
<dbReference type="GO" id="GO:0006281">
    <property type="term" value="P:DNA repair"/>
    <property type="evidence" value="ECO:0007669"/>
    <property type="project" value="TreeGrafter"/>
</dbReference>
<dbReference type="SFLD" id="SFLDS00003">
    <property type="entry name" value="Haloacid_Dehalogenase"/>
    <property type="match status" value="1"/>
</dbReference>
<dbReference type="PANTHER" id="PTHR43434">
    <property type="entry name" value="PHOSPHOGLYCOLATE PHOSPHATASE"/>
    <property type="match status" value="1"/>
</dbReference>
<feature type="non-terminal residue" evidence="1">
    <location>
        <position position="215"/>
    </location>
</feature>
<dbReference type="SUPFAM" id="SSF56784">
    <property type="entry name" value="HAD-like"/>
    <property type="match status" value="1"/>
</dbReference>
<evidence type="ECO:0000313" key="1">
    <source>
        <dbReference type="EMBL" id="HIR09969.1"/>
    </source>
</evidence>